<feature type="compositionally biased region" description="Polar residues" evidence="11">
    <location>
        <begin position="476"/>
        <end position="486"/>
    </location>
</feature>
<gene>
    <name evidence="15" type="ORF">INT45_013410</name>
</gene>
<evidence type="ECO:0000259" key="13">
    <source>
        <dbReference type="PROSITE" id="PS50109"/>
    </source>
</evidence>
<dbReference type="PROSITE" id="PS50011">
    <property type="entry name" value="PROTEIN_KINASE_DOM"/>
    <property type="match status" value="1"/>
</dbReference>
<dbReference type="FunFam" id="1.10.287.130:FF:000002">
    <property type="entry name" value="Two-component osmosensing histidine kinase"/>
    <property type="match status" value="1"/>
</dbReference>
<keyword evidence="7" id="KW-0067">ATP-binding</keyword>
<name>A0A8H7S8F1_9FUNG</name>
<dbReference type="SMART" id="SM00065">
    <property type="entry name" value="GAF"/>
    <property type="match status" value="1"/>
</dbReference>
<dbReference type="SMART" id="SM00388">
    <property type="entry name" value="HisKA"/>
    <property type="match status" value="1"/>
</dbReference>
<keyword evidence="6" id="KW-0418">Kinase</keyword>
<dbReference type="FunFam" id="3.30.565.10:FF:000010">
    <property type="entry name" value="Sensor histidine kinase RcsC"/>
    <property type="match status" value="1"/>
</dbReference>
<dbReference type="Gene3D" id="1.10.287.130">
    <property type="match status" value="1"/>
</dbReference>
<protein>
    <recommendedName>
        <fullName evidence="2">histidine kinase</fullName>
        <ecNumber evidence="2">2.7.13.3</ecNumber>
    </recommendedName>
</protein>
<dbReference type="Gene3D" id="1.10.510.10">
    <property type="entry name" value="Transferase(Phosphotransferase) domain 1"/>
    <property type="match status" value="1"/>
</dbReference>
<feature type="region of interest" description="Disordered" evidence="11">
    <location>
        <begin position="459"/>
        <end position="530"/>
    </location>
</feature>
<evidence type="ECO:0000256" key="1">
    <source>
        <dbReference type="ARBA" id="ARBA00000085"/>
    </source>
</evidence>
<dbReference type="SUPFAM" id="SSF47384">
    <property type="entry name" value="Homodimeric domain of signal transducing histidine kinase"/>
    <property type="match status" value="1"/>
</dbReference>
<evidence type="ECO:0000256" key="9">
    <source>
        <dbReference type="PROSITE-ProRule" id="PRU00169"/>
    </source>
</evidence>
<evidence type="ECO:0000256" key="6">
    <source>
        <dbReference type="ARBA" id="ARBA00022777"/>
    </source>
</evidence>
<dbReference type="Gene3D" id="3.40.50.2300">
    <property type="match status" value="1"/>
</dbReference>
<dbReference type="InterPro" id="IPR011009">
    <property type="entry name" value="Kinase-like_dom_sf"/>
</dbReference>
<evidence type="ECO:0000256" key="8">
    <source>
        <dbReference type="ARBA" id="ARBA00023012"/>
    </source>
</evidence>
<sequence length="2421" mass="272626">MSYSGSGISIPELNGSTTNASNNGNFSGTLSIQGYHFIASTTLVLTHGDKVNLIHGYKISSKKPVIAKVSSNTAQLEREFYLMKRVYQLTDGPSYTVCPMEYLNLTTGVSVAIYADEGYNYLDQQHRSTADDQQHGYTENKPPTSKSNKSTSQSGETSSSDANVRAWLQSRYNSSVTIEYDDTSVELPSETLVMRKFEPIYDLHTFLRFAIKCCDSIEYMHRHGVQYHGDIRLQAFQWNGSDDSSVKLWNFGSTSRSFDLSTEGWRKTTANKELTQMLQSALVYMSPEQTGRTTYSPDHRSDIYSLGIAFFVLLTGQAPFYGGPLEILNGVLSKKVPSVHEVQKSIPEILSKIVEKMTNKAPGDRYSSIHGIRCDLDKCLKQLLENDNRQNKQQEETESNNILTEIEAFPLCQHDIASVFTLPKTIYGRQSVIVQMNAVIDTFVNNYSSNRMHRSLQTTNNSVSTPYVGSGIADNLSESSTPNDENSSAKSNSSPSYFSGTGIEESETSSVLHQGRGYSTRNGKQKSSTTVVSLYGPGGIGKSTMFSAVQATARQYGYIAVSKFDSRNKIPYSCVLKSLSQILQQILSESKDRVGLFHEHLKVHLGAQFCNVSLLTDFVPELRALLYPSPNISEKDEESDDGEIHMDNVENQARFQNLFIGVFRAISNWCITTLFLDDLHQADDHSLELLDTLMRSKIRILVFISYRDQEITPMLAEVLENGASYINFIEVTPLDMDSTIDFLCDTFHRSRDVNREYLVPLAQIILKRTNGNSFYTLQLLQVLDRKKLIFFNWQKNEWDYNLDQITDGTTLNGQEDAELDVSFMVARLRELSPESQNLLKWASFVGDVFSWPTVKELMLNSDALDDQQSEMEITDNEQDSESDICSFVDDSASEDTARETISGGSSTVIESIKQQKRKIPRRPPLLRTNTAAPLFSGGQKSASFINDPIMSLQAVIQEGYIMSIAPDEYKWAHDRIAQAAGELAGPRTRTKIHLAIAQHLMKDNMHYLEQNIDTFLVADHLLKCFELVEVTENKAAYRQILMEAGNKGRNSGAHLMAFSYYNAAITLGDPVHDWEGDNYTATLHLYTNAVSLSWVVGQNEKTEELLAVVFKNARTSIDRLTAYRIQAKYYFGIQQHDKGTEALHQCLEDLGEERYHLGMTAASLKREFDEAEEMINKMGKEHVINMKPCEDPLIRGVMSILEELCTVAYWGGNKPEMYYCAIRIVKMSLINGMTPVFTIGCNFSGMGYSTLYKKYVFAEELGAIGLQVADRVSNSYEKGRSYLQYPVFIIRWKYHHREGLKYFAAGMNLSFSAGDRIYVAFHQTHRLVVLFGLNNNITETLREAESNYEDIHSWSSSVDTNMFAMSVIRCCKALQGHTYINTPDVFDGDDGFNNEHYVRESCKDSSNPELILNWYDTFYIIPQTLYGHYDAAIATGYKTVHVIDDHPCHRHTRVFIHYFSLALMAKLLSSKNQLDNKERKKYLKQVKENQEKVLEWAEHSRINYIMFWTLIEAELSSLQNITMKSFVKTCKLYEDAINQAREGGWYLEICVAHERAGTFYYRNEIYNVAYTLISKTIDLYMAHGSYGKARHLSSQYAELLGEYSDDQREQHDTGVQTDAFPYLNSHAEWNNSTTSIENINNNHSINEPLLGLGVLPVMSIEDSLMKLDILDMASILKSSQVISSEVKFEKLLDSMMNIIFENSGANCVAIIVKDEKYGIAAYGNEGSVTTYDPPRPLSDKDKLVSERVVNHTINTGESIFIEDVTQDSRFAVGSWYEKTGSKSIICIPIIHKSTMEGCLFIEGPVGIFTQRHITVLSLLCQQMGISITNAFLFKSIQRVTMANMKMIEMQKEALEEARKSKEAAVKATRLREIFLANMSHEIRTPFSGFYGMISLLADTKLNAEQQDLVKTAKESCEMLLRIIDDLLNFSKLQAGKVSLDLSPVIVEELLADVVEMLIAMAIKKKINVAYIVANDVPSVVKADENRLRQVIINLLGNAIKFTHEGEITIRCSVAKNSRNQKTLDDQVSLLFEIIDTGIGISEEQRKVLFVPFSQVDGSTTRKYGGTGLGLSICLQLVTLMSGEIGVSSAPNKGSNFHFSIEVSRMRDKSIKRNNIIAGLLDNVRSARVLVAGGHSSTVTMVKQFLPGVSVDGASTIDEIISCGKRDYNILIVGICLANDLQFMESRKYLQEIFDRVCKVIIMHYPSSGIGEILGESMEDGSSIEMPVRRSSQHEMVRISIPVRRQRLLRTMVDMLQQAGDSPRQTKAVLPAKQKINGQGSEKITPEEHVLFSTMHLLAAEDNPVAQKLLYKQLTRLGFQVDCANNGLEAVEAWTSHPPGYYKMGFFDHHMPKLDGVEATKKIRKIEADDQRTIRFPIVALTADVQESAREHALKAGMDGYLTKPLNQKLLSEVLRRFCKTQ</sequence>
<evidence type="ECO:0000256" key="3">
    <source>
        <dbReference type="ARBA" id="ARBA00022553"/>
    </source>
</evidence>
<dbReference type="SMART" id="SM00220">
    <property type="entry name" value="S_TKc"/>
    <property type="match status" value="1"/>
</dbReference>
<dbReference type="GO" id="GO:0005524">
    <property type="term" value="F:ATP binding"/>
    <property type="evidence" value="ECO:0007669"/>
    <property type="project" value="UniProtKB-KW"/>
</dbReference>
<keyword evidence="3 9" id="KW-0597">Phosphoprotein</keyword>
<dbReference type="GO" id="GO:0000155">
    <property type="term" value="F:phosphorelay sensor kinase activity"/>
    <property type="evidence" value="ECO:0007669"/>
    <property type="project" value="InterPro"/>
</dbReference>
<proteinExistence type="predicted"/>
<feature type="compositionally biased region" description="Low complexity" evidence="11">
    <location>
        <begin position="140"/>
        <end position="160"/>
    </location>
</feature>
<dbReference type="PROSITE" id="PS50110">
    <property type="entry name" value="RESPONSE_REGULATORY"/>
    <property type="match status" value="1"/>
</dbReference>
<dbReference type="Gene3D" id="3.30.565.10">
    <property type="entry name" value="Histidine kinase-like ATPase, C-terminal domain"/>
    <property type="match status" value="1"/>
</dbReference>
<dbReference type="InterPro" id="IPR000719">
    <property type="entry name" value="Prot_kinase_dom"/>
</dbReference>
<dbReference type="EC" id="2.7.13.3" evidence="2"/>
<feature type="modified residue" description="4-aspartylphosphate" evidence="9">
    <location>
        <position position="2347"/>
    </location>
</feature>
<comment type="catalytic activity">
    <reaction evidence="1">
        <text>ATP + protein L-histidine = ADP + protein N-phospho-L-histidine.</text>
        <dbReference type="EC" id="2.7.13.3"/>
    </reaction>
</comment>
<dbReference type="Gene3D" id="3.30.450.40">
    <property type="match status" value="1"/>
</dbReference>
<dbReference type="EMBL" id="JAEPRB010000051">
    <property type="protein sequence ID" value="KAG2223953.1"/>
    <property type="molecule type" value="Genomic_DNA"/>
</dbReference>
<comment type="caution">
    <text evidence="15">The sequence shown here is derived from an EMBL/GenBank/DDBJ whole genome shotgun (WGS) entry which is preliminary data.</text>
</comment>
<dbReference type="SUPFAM" id="SSF52540">
    <property type="entry name" value="P-loop containing nucleoside triphosphate hydrolases"/>
    <property type="match status" value="1"/>
</dbReference>
<dbReference type="InterPro" id="IPR036890">
    <property type="entry name" value="HATPase_C_sf"/>
</dbReference>
<dbReference type="CDD" id="cd17546">
    <property type="entry name" value="REC_hyHK_CKI1_RcsC-like"/>
    <property type="match status" value="1"/>
</dbReference>
<dbReference type="Pfam" id="PF00069">
    <property type="entry name" value="Pkinase"/>
    <property type="match status" value="1"/>
</dbReference>
<dbReference type="CDD" id="cd00082">
    <property type="entry name" value="HisKA"/>
    <property type="match status" value="1"/>
</dbReference>
<reference evidence="15 16" key="1">
    <citation type="submission" date="2020-12" db="EMBL/GenBank/DDBJ databases">
        <title>Metabolic potential, ecology and presence of endohyphal bacteria is reflected in genomic diversity of Mucoromycotina.</title>
        <authorList>
            <person name="Muszewska A."/>
            <person name="Okrasinska A."/>
            <person name="Steczkiewicz K."/>
            <person name="Drgas O."/>
            <person name="Orlowska M."/>
            <person name="Perlinska-Lenart U."/>
            <person name="Aleksandrzak-Piekarczyk T."/>
            <person name="Szatraj K."/>
            <person name="Zielenkiewicz U."/>
            <person name="Pilsyk S."/>
            <person name="Malc E."/>
            <person name="Mieczkowski P."/>
            <person name="Kruszewska J.S."/>
            <person name="Biernat P."/>
            <person name="Pawlowska J."/>
        </authorList>
    </citation>
    <scope>NUCLEOTIDE SEQUENCE [LARGE SCALE GENOMIC DNA]</scope>
    <source>
        <strain evidence="15 16">CBS 142.35</strain>
    </source>
</reference>
<feature type="compositionally biased region" description="Polar residues" evidence="11">
    <location>
        <begin position="517"/>
        <end position="530"/>
    </location>
</feature>
<dbReference type="PROSITE" id="PS50109">
    <property type="entry name" value="HIS_KIN"/>
    <property type="match status" value="1"/>
</dbReference>
<dbReference type="PRINTS" id="PR00344">
    <property type="entry name" value="BCTRLSENSOR"/>
</dbReference>
<dbReference type="InterPro" id="IPR036097">
    <property type="entry name" value="HisK_dim/P_sf"/>
</dbReference>
<dbReference type="InterPro" id="IPR005467">
    <property type="entry name" value="His_kinase_dom"/>
</dbReference>
<organism evidence="15 16">
    <name type="scientific">Circinella minor</name>
    <dbReference type="NCBI Taxonomy" id="1195481"/>
    <lineage>
        <taxon>Eukaryota</taxon>
        <taxon>Fungi</taxon>
        <taxon>Fungi incertae sedis</taxon>
        <taxon>Mucoromycota</taxon>
        <taxon>Mucoromycotina</taxon>
        <taxon>Mucoromycetes</taxon>
        <taxon>Mucorales</taxon>
        <taxon>Lichtheimiaceae</taxon>
        <taxon>Circinella</taxon>
    </lineage>
</organism>
<evidence type="ECO:0000256" key="5">
    <source>
        <dbReference type="ARBA" id="ARBA00022741"/>
    </source>
</evidence>
<evidence type="ECO:0000256" key="10">
    <source>
        <dbReference type="SAM" id="Coils"/>
    </source>
</evidence>
<dbReference type="Proteomes" id="UP000646827">
    <property type="component" value="Unassembled WGS sequence"/>
</dbReference>
<dbReference type="PANTHER" id="PTHR45339">
    <property type="entry name" value="HYBRID SIGNAL TRANSDUCTION HISTIDINE KINASE J"/>
    <property type="match status" value="1"/>
</dbReference>
<feature type="region of interest" description="Disordered" evidence="11">
    <location>
        <begin position="127"/>
        <end position="162"/>
    </location>
</feature>
<dbReference type="CDD" id="cd16922">
    <property type="entry name" value="HATPase_EvgS-ArcB-TorS-like"/>
    <property type="match status" value="1"/>
</dbReference>
<dbReference type="InterPro" id="IPR003661">
    <property type="entry name" value="HisK_dim/P_dom"/>
</dbReference>
<keyword evidence="5" id="KW-0547">Nucleotide-binding</keyword>
<dbReference type="InterPro" id="IPR004358">
    <property type="entry name" value="Sig_transdc_His_kin-like_C"/>
</dbReference>
<feature type="coiled-coil region" evidence="10">
    <location>
        <begin position="1844"/>
        <end position="1871"/>
    </location>
</feature>
<dbReference type="Pfam" id="PF02518">
    <property type="entry name" value="HATPase_c"/>
    <property type="match status" value="1"/>
</dbReference>
<keyword evidence="16" id="KW-1185">Reference proteome</keyword>
<keyword evidence="8" id="KW-0902">Two-component regulatory system</keyword>
<dbReference type="SMART" id="SM00448">
    <property type="entry name" value="REC"/>
    <property type="match status" value="1"/>
</dbReference>
<evidence type="ECO:0000313" key="16">
    <source>
        <dbReference type="Proteomes" id="UP000646827"/>
    </source>
</evidence>
<feature type="domain" description="Response regulatory" evidence="14">
    <location>
        <begin position="2295"/>
        <end position="2418"/>
    </location>
</feature>
<dbReference type="PANTHER" id="PTHR45339:SF5">
    <property type="entry name" value="HISTIDINE KINASE"/>
    <property type="match status" value="1"/>
</dbReference>
<keyword evidence="10" id="KW-0175">Coiled coil</keyword>
<evidence type="ECO:0000259" key="12">
    <source>
        <dbReference type="PROSITE" id="PS50011"/>
    </source>
</evidence>
<feature type="compositionally biased region" description="Low complexity" evidence="11">
    <location>
        <begin position="488"/>
        <end position="503"/>
    </location>
</feature>
<dbReference type="SUPFAM" id="SSF56112">
    <property type="entry name" value="Protein kinase-like (PK-like)"/>
    <property type="match status" value="1"/>
</dbReference>
<dbReference type="InterPro" id="IPR003018">
    <property type="entry name" value="GAF"/>
</dbReference>
<dbReference type="InterPro" id="IPR011006">
    <property type="entry name" value="CheY-like_superfamily"/>
</dbReference>
<dbReference type="InterPro" id="IPR041664">
    <property type="entry name" value="AAA_16"/>
</dbReference>
<dbReference type="SUPFAM" id="SSF52172">
    <property type="entry name" value="CheY-like"/>
    <property type="match status" value="1"/>
</dbReference>
<dbReference type="SMART" id="SM00387">
    <property type="entry name" value="HATPase_c"/>
    <property type="match status" value="1"/>
</dbReference>
<dbReference type="OrthoDB" id="60033at2759"/>
<dbReference type="InterPro" id="IPR003594">
    <property type="entry name" value="HATPase_dom"/>
</dbReference>
<dbReference type="Pfam" id="PF13191">
    <property type="entry name" value="AAA_16"/>
    <property type="match status" value="1"/>
</dbReference>
<feature type="domain" description="Histidine kinase" evidence="13">
    <location>
        <begin position="1877"/>
        <end position="2104"/>
    </location>
</feature>
<dbReference type="SUPFAM" id="SSF55781">
    <property type="entry name" value="GAF domain-like"/>
    <property type="match status" value="1"/>
</dbReference>
<dbReference type="InterPro" id="IPR029016">
    <property type="entry name" value="GAF-like_dom_sf"/>
</dbReference>
<dbReference type="InterPro" id="IPR001789">
    <property type="entry name" value="Sig_transdc_resp-reg_receiver"/>
</dbReference>
<dbReference type="Pfam" id="PF00072">
    <property type="entry name" value="Response_reg"/>
    <property type="match status" value="1"/>
</dbReference>
<evidence type="ECO:0000256" key="4">
    <source>
        <dbReference type="ARBA" id="ARBA00022679"/>
    </source>
</evidence>
<evidence type="ECO:0000259" key="14">
    <source>
        <dbReference type="PROSITE" id="PS50110"/>
    </source>
</evidence>
<keyword evidence="4" id="KW-0808">Transferase</keyword>
<dbReference type="Pfam" id="PF13185">
    <property type="entry name" value="GAF_2"/>
    <property type="match status" value="1"/>
</dbReference>
<accession>A0A8H7S8F1</accession>
<evidence type="ECO:0000313" key="15">
    <source>
        <dbReference type="EMBL" id="KAG2223953.1"/>
    </source>
</evidence>
<evidence type="ECO:0000256" key="2">
    <source>
        <dbReference type="ARBA" id="ARBA00012438"/>
    </source>
</evidence>
<dbReference type="SUPFAM" id="SSF55874">
    <property type="entry name" value="ATPase domain of HSP90 chaperone/DNA topoisomerase II/histidine kinase"/>
    <property type="match status" value="1"/>
</dbReference>
<dbReference type="InterPro" id="IPR027417">
    <property type="entry name" value="P-loop_NTPase"/>
</dbReference>
<evidence type="ECO:0000256" key="11">
    <source>
        <dbReference type="SAM" id="MobiDB-lite"/>
    </source>
</evidence>
<evidence type="ECO:0000256" key="7">
    <source>
        <dbReference type="ARBA" id="ARBA00022840"/>
    </source>
</evidence>
<dbReference type="Pfam" id="PF00512">
    <property type="entry name" value="HisKA"/>
    <property type="match status" value="1"/>
</dbReference>
<feature type="domain" description="Protein kinase" evidence="12">
    <location>
        <begin position="15"/>
        <end position="380"/>
    </location>
</feature>